<dbReference type="Proteomes" id="UP000444960">
    <property type="component" value="Unassembled WGS sequence"/>
</dbReference>
<sequence length="52" mass="5758">MSRDTCSCAYGPATSWRHEPHCMTYGAWCEDCATDTHTADTCTNTIIVREAS</sequence>
<evidence type="ECO:0000313" key="2">
    <source>
        <dbReference type="EMBL" id="GEE04146.1"/>
    </source>
</evidence>
<proteinExistence type="predicted"/>
<reference evidence="3" key="1">
    <citation type="submission" date="2019-06" db="EMBL/GenBank/DDBJ databases">
        <title>Gordonia isolated from sludge of a wastewater treatment plant.</title>
        <authorList>
            <person name="Tamura T."/>
            <person name="Aoyama K."/>
            <person name="Kang Y."/>
            <person name="Saito S."/>
            <person name="Akiyama N."/>
            <person name="Yazawa K."/>
            <person name="Gonoi T."/>
            <person name="Mikami Y."/>
        </authorList>
    </citation>
    <scope>NUCLEOTIDE SEQUENCE [LARGE SCALE GENOMIC DNA]</scope>
    <source>
        <strain evidence="3">NBRC 107696</strain>
    </source>
</reference>
<name>A0A7I9V4Q5_9ACTN</name>
<comment type="caution">
    <text evidence="1">The sequence shown here is derived from an EMBL/GenBank/DDBJ whole genome shotgun (WGS) entry which is preliminary data.</text>
</comment>
<dbReference type="AlphaFoldDB" id="A0A7I9V4Q5"/>
<dbReference type="RefSeq" id="WP_161894143.1">
    <property type="nucleotide sequence ID" value="NZ_BJOV01000002.1"/>
</dbReference>
<evidence type="ECO:0000313" key="1">
    <source>
        <dbReference type="EMBL" id="GEE00217.1"/>
    </source>
</evidence>
<gene>
    <name evidence="1" type="ORF">nbrc107696_06630</name>
    <name evidence="2" type="ORF">nbrc107696_45920</name>
</gene>
<organism evidence="1 3">
    <name type="scientific">Gordonia spumicola</name>
    <dbReference type="NCBI Taxonomy" id="589161"/>
    <lineage>
        <taxon>Bacteria</taxon>
        <taxon>Bacillati</taxon>
        <taxon>Actinomycetota</taxon>
        <taxon>Actinomycetes</taxon>
        <taxon>Mycobacteriales</taxon>
        <taxon>Gordoniaceae</taxon>
        <taxon>Gordonia</taxon>
    </lineage>
</organism>
<dbReference type="EMBL" id="BJOV01000002">
    <property type="protein sequence ID" value="GEE00217.1"/>
    <property type="molecule type" value="Genomic_DNA"/>
</dbReference>
<accession>A0A7I9V4Q5</accession>
<reference evidence="1" key="2">
    <citation type="journal article" date="2020" name="Int. J. Syst. Evol. Microbiol.">
        <title>Gordonia crocea sp. nov. and Gordonia spumicola sp. nov. isolated from sludge of a wastewater treatment plant.</title>
        <authorList>
            <person name="Tamura T."/>
            <person name="Saito S."/>
            <person name="Hamada M."/>
            <person name="Kang Y."/>
            <person name="Hoshino Y."/>
            <person name="Gonoi T."/>
            <person name="Mikami Y."/>
            <person name="Yaguchi T."/>
        </authorList>
    </citation>
    <scope>NUCLEOTIDE SEQUENCE</scope>
    <source>
        <strain evidence="1">NBRC 107696</strain>
    </source>
</reference>
<protein>
    <submittedName>
        <fullName evidence="1">Uncharacterized protein</fullName>
    </submittedName>
</protein>
<evidence type="ECO:0000313" key="3">
    <source>
        <dbReference type="Proteomes" id="UP000444960"/>
    </source>
</evidence>
<keyword evidence="3" id="KW-1185">Reference proteome</keyword>
<dbReference type="EMBL" id="BJOV01000008">
    <property type="protein sequence ID" value="GEE04146.1"/>
    <property type="molecule type" value="Genomic_DNA"/>
</dbReference>